<accession>A0AAX0RRI1</accession>
<evidence type="ECO:0000313" key="3">
    <source>
        <dbReference type="Proteomes" id="UP000220106"/>
    </source>
</evidence>
<protein>
    <submittedName>
        <fullName evidence="2">Uncharacterized protein</fullName>
    </submittedName>
</protein>
<keyword evidence="1" id="KW-0472">Membrane</keyword>
<keyword evidence="1" id="KW-0812">Transmembrane</keyword>
<dbReference type="AlphaFoldDB" id="A0AAX0RRI1"/>
<evidence type="ECO:0000256" key="1">
    <source>
        <dbReference type="SAM" id="Phobius"/>
    </source>
</evidence>
<gene>
    <name evidence="2" type="ORF">CN689_15210</name>
</gene>
<dbReference type="EMBL" id="NUEQ01000026">
    <property type="protein sequence ID" value="PEJ31983.1"/>
    <property type="molecule type" value="Genomic_DNA"/>
</dbReference>
<comment type="caution">
    <text evidence="2">The sequence shown here is derived from an EMBL/GenBank/DDBJ whole genome shotgun (WGS) entry which is preliminary data.</text>
</comment>
<feature type="transmembrane region" description="Helical" evidence="1">
    <location>
        <begin position="12"/>
        <end position="33"/>
    </location>
</feature>
<dbReference type="RefSeq" id="WP_098176494.1">
    <property type="nucleotide sequence ID" value="NZ_CP050509.1"/>
</dbReference>
<dbReference type="Proteomes" id="UP000220106">
    <property type="component" value="Unassembled WGS sequence"/>
</dbReference>
<proteinExistence type="predicted"/>
<sequence>MKKFLNKIKIASSILTIILMIFTFGIILFNKAFTEPEVDMKYYKMGHVEHRPNIWEGMSKEEYQKIKYLEEQKTFNYDLYEPELLDAEGNPIIEENVEY</sequence>
<evidence type="ECO:0000313" key="2">
    <source>
        <dbReference type="EMBL" id="PEJ31983.1"/>
    </source>
</evidence>
<keyword evidence="1" id="KW-1133">Transmembrane helix</keyword>
<name>A0AAX0RRI1_9BACI</name>
<organism evidence="2 3">
    <name type="scientific">Peribacillus butanolivorans</name>
    <dbReference type="NCBI Taxonomy" id="421767"/>
    <lineage>
        <taxon>Bacteria</taxon>
        <taxon>Bacillati</taxon>
        <taxon>Bacillota</taxon>
        <taxon>Bacilli</taxon>
        <taxon>Bacillales</taxon>
        <taxon>Bacillaceae</taxon>
        <taxon>Peribacillus</taxon>
    </lineage>
</organism>
<reference evidence="2 3" key="1">
    <citation type="submission" date="2017-09" db="EMBL/GenBank/DDBJ databases">
        <title>Large-scale bioinformatics analysis of Bacillus genomes uncovers conserved roles of natural products in bacterial physiology.</title>
        <authorList>
            <consortium name="Agbiome Team Llc"/>
            <person name="Bleich R.M."/>
            <person name="Kirk G.J."/>
            <person name="Santa Maria K.C."/>
            <person name="Allen S.E."/>
            <person name="Farag S."/>
            <person name="Shank E.A."/>
            <person name="Bowers A."/>
        </authorList>
    </citation>
    <scope>NUCLEOTIDE SEQUENCE [LARGE SCALE GENOMIC DNA]</scope>
    <source>
        <strain evidence="2 3">AFS003229</strain>
    </source>
</reference>